<dbReference type="Proteomes" id="UP001208570">
    <property type="component" value="Unassembled WGS sequence"/>
</dbReference>
<evidence type="ECO:0000259" key="1">
    <source>
        <dbReference type="Pfam" id="PF08454"/>
    </source>
</evidence>
<comment type="caution">
    <text evidence="2">The sequence shown here is derived from an EMBL/GenBank/DDBJ whole genome shotgun (WGS) entry which is preliminary data.</text>
</comment>
<evidence type="ECO:0000313" key="3">
    <source>
        <dbReference type="Proteomes" id="UP001208570"/>
    </source>
</evidence>
<sequence>MTVEALCVGDTVCLFSEETFGYVYCVQSSITTLMEKVAADAENEDNVAEQHRQQGKKLLYGQIIQVELLKYNAKHALFKIMPRYKVKAEGDVVVHLRVRPVDQSNPRTLFPSTSAITYWQIELQDEAVNGILTHTHTHTHTQILFFRFDRYFISDPKTCFFLLPGGVVHWEQLCHFRHMCTRKYLKIAGETVTLTDDHMDPKHFLQTSSSHYGDLRLRQVEKDQIEYETYCRIEQVGSNHWLHAELEDYKRNQFQKSDSNEMSMTGLPWTRAPLKKITASQEMQYDDAFTLQEVKEEDLFNFNFMAGMVPGIQKILEDKKAGHMLYIRETNEIIEMLQELQSVLVMNSVPNKNNQKFVRNLQGDIGLNAAHMVMELVKDNRQIVDRIPHKYIDHFVDLLKSNKQELQSNEELLFLDHQLDLFGKLCYGRNEYAINVITEKHGYLKWQEAFCCLKDENLPDQLKAKYCHLIIVLFVDVGANMSVLDRVNLTFVYDYIGEVKKDDEQDIVSLNVLDDVLKRYRETTRYQENPETQAIVDAKYQAMEVVDLFFNYRFNIRLELLLYLCDIYFSLNQLAVKKLQDIFDKSALFTNYPMVDVLLVLITKQSIEVLSELHKMLPIMQRLTSAKMTQEQMKQMSDVLSKMITYCFLENEPEERQCILNTVFDILSQEIDIRLMVFTGNKSTCLKVLPNQVQKIMQLVSSFSNKAPQFLDLLNAIVKGENRFIESICKTIFSVKELLEILRDAKISNNLKRPFVRFLLWVYLNTASGMIDSRAGDLMHDEQMWGFVNSLQEVMSSLTKFAENNQEKVKELLKKPPGKYEQGHEDLKSHGSLHYILDAALPFLLIFVRSFYQPDRENHPEEALYVDTLAQSLVDFNKVVVPLISNPTHLKSMVGCINVILSASTLEVNVMEDFQQTFEAKASMGNTFSDARKKYLASFQQEEELNGRLNVFAINYSATYGGYNDVKTQIGFDKIEKEYTKIGGDEELPLGQEFQDHLKCFIKQREKNIKKKYQMAGKLIQQLEISASANYLNEWDRLNQEQLDKKCLQLLRALVHNQIVQLPLDWEFDVRQNNKQLLVIQMVQNALHEHGAMLKILSHLSKTTDDIVREVLAFLTVMLFRGNQSVQESLSQYFLGTREKKFFFAIKSRMNLSAIATKEKSSLIAQHQAKNEETINQMKTLRKAIESGRQVEEVLAVNMAGSALQGQLHASRMSTDKKGHKRKTTTSNMLKMRYGRMSPMGCMLSLNNSKLQLEVSPMIQALTKPINMSKDHKKKNKKNKVTPLDDKSPEIVFQEYNDEELEEIATYMMKDDSLLDYKDEGYIELVLRMLGLMCDGQNKTLQNYLREQPDNIKSVNLIAETAQFLGLIYSSINNNTIDLVTEIFNTLVKFCSDNHANQVVVFDNKICDYINFILRSAQFQGCKLRDIVEFKKSIGALVTALIEENSDKDEETGAKTKSIGVAMEVTETIDADSIWQVAVESYIKTQSKDIIGRKVCEMKEFVQNVGFNFFHILKRVNDIKANSYVNKTKLLKSPLHEEVWNYYERGTLSIEILKDNNLQKIYFRCKDKTVLREDVKEKFKYEVDRSLPSNKLREFMDWSKDIMDDIKYMQKVRANPFSRYLVKFW</sequence>
<feature type="domain" description="RyR/IP3R Homology associated" evidence="1">
    <location>
        <begin position="1321"/>
        <end position="1414"/>
    </location>
</feature>
<proteinExistence type="predicted"/>
<dbReference type="GO" id="GO:0006816">
    <property type="term" value="P:calcium ion transport"/>
    <property type="evidence" value="ECO:0007669"/>
    <property type="project" value="InterPro"/>
</dbReference>
<reference evidence="2" key="1">
    <citation type="journal article" date="2023" name="Mol. Biol. Evol.">
        <title>Third-Generation Sequencing Reveals the Adaptive Role of the Epigenome in Three Deep-Sea Polychaetes.</title>
        <authorList>
            <person name="Perez M."/>
            <person name="Aroh O."/>
            <person name="Sun Y."/>
            <person name="Lan Y."/>
            <person name="Juniper S.K."/>
            <person name="Young C.R."/>
            <person name="Angers B."/>
            <person name="Qian P.Y."/>
        </authorList>
    </citation>
    <scope>NUCLEOTIDE SEQUENCE</scope>
    <source>
        <strain evidence="2">P08H-3</strain>
    </source>
</reference>
<dbReference type="CDD" id="cd23280">
    <property type="entry name" value="beta-trefoil_MIR_itr-1-like"/>
    <property type="match status" value="1"/>
</dbReference>
<organism evidence="2 3">
    <name type="scientific">Paralvinella palmiformis</name>
    <dbReference type="NCBI Taxonomy" id="53620"/>
    <lineage>
        <taxon>Eukaryota</taxon>
        <taxon>Metazoa</taxon>
        <taxon>Spiralia</taxon>
        <taxon>Lophotrochozoa</taxon>
        <taxon>Annelida</taxon>
        <taxon>Polychaeta</taxon>
        <taxon>Sedentaria</taxon>
        <taxon>Canalipalpata</taxon>
        <taxon>Terebellida</taxon>
        <taxon>Terebelliformia</taxon>
        <taxon>Alvinellidae</taxon>
        <taxon>Paralvinella</taxon>
    </lineage>
</organism>
<evidence type="ECO:0000313" key="2">
    <source>
        <dbReference type="EMBL" id="KAK2148285.1"/>
    </source>
</evidence>
<dbReference type="InterPro" id="IPR036300">
    <property type="entry name" value="MIR_dom_sf"/>
</dbReference>
<accession>A0AAD9MWR5</accession>
<dbReference type="SUPFAM" id="SSF82109">
    <property type="entry name" value="MIR domain"/>
    <property type="match status" value="1"/>
</dbReference>
<dbReference type="Pfam" id="PF08454">
    <property type="entry name" value="RIH_assoc"/>
    <property type="match status" value="1"/>
</dbReference>
<name>A0AAD9MWR5_9ANNE</name>
<keyword evidence="3" id="KW-1185">Reference proteome</keyword>
<dbReference type="PANTHER" id="PTHR13715">
    <property type="entry name" value="RYANODINE RECEPTOR AND IP3 RECEPTOR"/>
    <property type="match status" value="1"/>
</dbReference>
<dbReference type="Gene3D" id="2.80.10.50">
    <property type="match status" value="1"/>
</dbReference>
<dbReference type="PANTHER" id="PTHR13715:SF99">
    <property type="entry name" value="INOSITOL 1,4,5-TRISPHOSPHATE RECEPTOR-LIKE PROTEIN A"/>
    <property type="match status" value="1"/>
</dbReference>
<dbReference type="InterPro" id="IPR015925">
    <property type="entry name" value="Ryanodine_IP3_receptor"/>
</dbReference>
<dbReference type="EMBL" id="JAODUP010000505">
    <property type="protein sequence ID" value="KAK2148285.1"/>
    <property type="molecule type" value="Genomic_DNA"/>
</dbReference>
<protein>
    <recommendedName>
        <fullName evidence="1">RyR/IP3R Homology associated domain-containing protein</fullName>
    </recommendedName>
</protein>
<dbReference type="InterPro" id="IPR013662">
    <property type="entry name" value="RIH_assoc-dom"/>
</dbReference>
<gene>
    <name evidence="2" type="ORF">LSH36_505g01003</name>
</gene>